<dbReference type="PANTHER" id="PTHR30346:SF28">
    <property type="entry name" value="HTH-TYPE TRANSCRIPTIONAL REGULATOR CYNR"/>
    <property type="match status" value="1"/>
</dbReference>
<dbReference type="Pfam" id="PF03466">
    <property type="entry name" value="LysR_substrate"/>
    <property type="match status" value="1"/>
</dbReference>
<evidence type="ECO:0000313" key="7">
    <source>
        <dbReference type="Proteomes" id="UP000528918"/>
    </source>
</evidence>
<gene>
    <name evidence="6" type="ORF">HZS79_13765</name>
</gene>
<organism evidence="6 7">
    <name type="scientific">Vreelandella zhaodongensis</name>
    <name type="common">Halomonas zhaodongensis</name>
    <dbReference type="NCBI Taxonomy" id="1176240"/>
    <lineage>
        <taxon>Bacteria</taxon>
        <taxon>Pseudomonadati</taxon>
        <taxon>Pseudomonadota</taxon>
        <taxon>Gammaproteobacteria</taxon>
        <taxon>Oceanospirillales</taxon>
        <taxon>Halomonadaceae</taxon>
        <taxon>Vreelandella</taxon>
    </lineage>
</organism>
<keyword evidence="2" id="KW-0805">Transcription regulation</keyword>
<dbReference type="PRINTS" id="PR00039">
    <property type="entry name" value="HTHLYSR"/>
</dbReference>
<sequence length="296" mass="33169">MEFRQLRYFIAVVESGSLSAASQRVHVAQPALTRQIRLLEENLATQLFNRHARGMRLTVAGQVLYEEALELLDRREKLKARLSAIGQGAIGKVSLGVTMMHLWLPQVAALLGDYRKRFPRVTFEISPLLSGSQLEWLRQGRLDAGILYLGETTNPGLGTQLIHLDHLVLAVPEGSGWADNPPQCLAELEEEDFIRGFRSASPIYYDYIQEHFQRLGFNPRVVQYGADNITILSMVAAGLGSAILPSDACHHPLPGIRVLTLPELDVCDMPLWFAWRKESDSPALHNLIELVINWSK</sequence>
<proteinExistence type="inferred from homology"/>
<dbReference type="InterPro" id="IPR036388">
    <property type="entry name" value="WH-like_DNA-bd_sf"/>
</dbReference>
<keyword evidence="7" id="KW-1185">Reference proteome</keyword>
<dbReference type="EMBL" id="JACCDD010000007">
    <property type="protein sequence ID" value="NYS46005.1"/>
    <property type="molecule type" value="Genomic_DNA"/>
</dbReference>
<evidence type="ECO:0000256" key="3">
    <source>
        <dbReference type="ARBA" id="ARBA00023125"/>
    </source>
</evidence>
<protein>
    <submittedName>
        <fullName evidence="6">LysR family transcriptional regulator</fullName>
    </submittedName>
</protein>
<comment type="caution">
    <text evidence="6">The sequence shown here is derived from an EMBL/GenBank/DDBJ whole genome shotgun (WGS) entry which is preliminary data.</text>
</comment>
<evidence type="ECO:0000259" key="5">
    <source>
        <dbReference type="PROSITE" id="PS50931"/>
    </source>
</evidence>
<dbReference type="SUPFAM" id="SSF46785">
    <property type="entry name" value="Winged helix' DNA-binding domain"/>
    <property type="match status" value="1"/>
</dbReference>
<dbReference type="InterPro" id="IPR000847">
    <property type="entry name" value="LysR_HTH_N"/>
</dbReference>
<dbReference type="RefSeq" id="WP_179928143.1">
    <property type="nucleotide sequence ID" value="NZ_JACCDD010000007.1"/>
</dbReference>
<keyword evidence="3" id="KW-0238">DNA-binding</keyword>
<accession>A0ABX2SV14</accession>
<dbReference type="SUPFAM" id="SSF53850">
    <property type="entry name" value="Periplasmic binding protein-like II"/>
    <property type="match status" value="1"/>
</dbReference>
<keyword evidence="4" id="KW-0804">Transcription</keyword>
<reference evidence="6 7" key="1">
    <citation type="journal article" date="2013" name="Antonie Van Leeuwenhoek">
        <title>Halomonas zhaodongensis sp. nov., a slightly halophilic bacterium isolated from saline-alkaline soils in Zhaodong, China.</title>
        <authorList>
            <person name="Jiang J."/>
            <person name="Pan Y."/>
            <person name="Meng L."/>
            <person name="Hu S."/>
            <person name="Zhang X."/>
            <person name="Hu B."/>
            <person name="Meng J."/>
            <person name="Li C."/>
            <person name="Huang H."/>
            <person name="Wang K."/>
            <person name="Su T."/>
        </authorList>
    </citation>
    <scope>NUCLEOTIDE SEQUENCE [LARGE SCALE GENOMIC DNA]</scope>
    <source>
        <strain evidence="6 7">NEAU-ST10-25</strain>
    </source>
</reference>
<comment type="similarity">
    <text evidence="1">Belongs to the LysR transcriptional regulatory family.</text>
</comment>
<dbReference type="InterPro" id="IPR005119">
    <property type="entry name" value="LysR_subst-bd"/>
</dbReference>
<feature type="domain" description="HTH lysR-type" evidence="5">
    <location>
        <begin position="1"/>
        <end position="58"/>
    </location>
</feature>
<dbReference type="Pfam" id="PF00126">
    <property type="entry name" value="HTH_1"/>
    <property type="match status" value="1"/>
</dbReference>
<evidence type="ECO:0000313" key="6">
    <source>
        <dbReference type="EMBL" id="NYS46005.1"/>
    </source>
</evidence>
<dbReference type="Gene3D" id="1.10.10.10">
    <property type="entry name" value="Winged helix-like DNA-binding domain superfamily/Winged helix DNA-binding domain"/>
    <property type="match status" value="1"/>
</dbReference>
<dbReference type="InterPro" id="IPR036390">
    <property type="entry name" value="WH_DNA-bd_sf"/>
</dbReference>
<evidence type="ECO:0000256" key="4">
    <source>
        <dbReference type="ARBA" id="ARBA00023163"/>
    </source>
</evidence>
<dbReference type="CDD" id="cd08414">
    <property type="entry name" value="PBP2_LTTR_aromatics_like"/>
    <property type="match status" value="1"/>
</dbReference>
<dbReference type="PROSITE" id="PS50931">
    <property type="entry name" value="HTH_LYSR"/>
    <property type="match status" value="1"/>
</dbReference>
<dbReference type="Proteomes" id="UP000528918">
    <property type="component" value="Unassembled WGS sequence"/>
</dbReference>
<dbReference type="PANTHER" id="PTHR30346">
    <property type="entry name" value="TRANSCRIPTIONAL DUAL REGULATOR HCAR-RELATED"/>
    <property type="match status" value="1"/>
</dbReference>
<evidence type="ECO:0000256" key="1">
    <source>
        <dbReference type="ARBA" id="ARBA00009437"/>
    </source>
</evidence>
<evidence type="ECO:0000256" key="2">
    <source>
        <dbReference type="ARBA" id="ARBA00023015"/>
    </source>
</evidence>
<name>A0ABX2SV14_VREZH</name>
<dbReference type="Gene3D" id="3.40.190.10">
    <property type="entry name" value="Periplasmic binding protein-like II"/>
    <property type="match status" value="2"/>
</dbReference>